<evidence type="ECO:0000313" key="2">
    <source>
        <dbReference type="EMBL" id="QHT38995.1"/>
    </source>
</evidence>
<dbReference type="AlphaFoldDB" id="A0A6C0FK96"/>
<name>A0A6C0FK96_9ZZZZ</name>
<keyword evidence="1" id="KW-1133">Transmembrane helix</keyword>
<keyword evidence="1" id="KW-0472">Membrane</keyword>
<proteinExistence type="predicted"/>
<dbReference type="EMBL" id="MN738838">
    <property type="protein sequence ID" value="QHT38995.1"/>
    <property type="molecule type" value="Genomic_DNA"/>
</dbReference>
<sequence length="111" mass="13451">MTTCEENYNKYYDYIKHELNKEDGFQKVTKVRILDRFLKKNLITEDFHKKTLQSCIKHDREEEKNDMIFSLLFSASILTFFLIVFLPEKETFTRILFGFYILIICLIAQMF</sequence>
<feature type="transmembrane region" description="Helical" evidence="1">
    <location>
        <begin position="92"/>
        <end position="110"/>
    </location>
</feature>
<organism evidence="2">
    <name type="scientific">viral metagenome</name>
    <dbReference type="NCBI Taxonomy" id="1070528"/>
    <lineage>
        <taxon>unclassified sequences</taxon>
        <taxon>metagenomes</taxon>
        <taxon>organismal metagenomes</taxon>
    </lineage>
</organism>
<evidence type="ECO:0000256" key="1">
    <source>
        <dbReference type="SAM" id="Phobius"/>
    </source>
</evidence>
<accession>A0A6C0FK96</accession>
<keyword evidence="1" id="KW-0812">Transmembrane</keyword>
<protein>
    <submittedName>
        <fullName evidence="2">Uncharacterized protein</fullName>
    </submittedName>
</protein>
<feature type="transmembrane region" description="Helical" evidence="1">
    <location>
        <begin position="67"/>
        <end position="86"/>
    </location>
</feature>
<reference evidence="2" key="1">
    <citation type="journal article" date="2020" name="Nature">
        <title>Giant virus diversity and host interactions through global metagenomics.</title>
        <authorList>
            <person name="Schulz F."/>
            <person name="Roux S."/>
            <person name="Paez-Espino D."/>
            <person name="Jungbluth S."/>
            <person name="Walsh D.A."/>
            <person name="Denef V.J."/>
            <person name="McMahon K.D."/>
            <person name="Konstantinidis K.T."/>
            <person name="Eloe-Fadrosh E.A."/>
            <person name="Kyrpides N.C."/>
            <person name="Woyke T."/>
        </authorList>
    </citation>
    <scope>NUCLEOTIDE SEQUENCE</scope>
    <source>
        <strain evidence="2">GVMAG-S-ERX556126-94</strain>
    </source>
</reference>